<evidence type="ECO:0000256" key="2">
    <source>
        <dbReference type="ARBA" id="ARBA00022741"/>
    </source>
</evidence>
<keyword evidence="2" id="KW-0547">Nucleotide-binding</keyword>
<dbReference type="EMBL" id="AP025730">
    <property type="protein sequence ID" value="BDI07267.1"/>
    <property type="molecule type" value="Genomic_DNA"/>
</dbReference>
<reference evidence="7" key="1">
    <citation type="submission" date="2022-04" db="EMBL/GenBank/DDBJ databases">
        <title>Whole genome sequence of Sphaerotilus sp. FB-5.</title>
        <authorList>
            <person name="Takeda M."/>
            <person name="Narihara S."/>
            <person name="Akimoto M."/>
            <person name="Akimoto R."/>
            <person name="Nishiyashiki S."/>
            <person name="Murakami T."/>
        </authorList>
    </citation>
    <scope>NUCLEOTIDE SEQUENCE</scope>
    <source>
        <strain evidence="7">FB-5</strain>
    </source>
</reference>
<dbReference type="Gene3D" id="3.30.450.90">
    <property type="match status" value="1"/>
</dbReference>
<proteinExistence type="inferred from homology"/>
<dbReference type="RefSeq" id="WP_251970476.1">
    <property type="nucleotide sequence ID" value="NZ_AP025730.1"/>
</dbReference>
<dbReference type="Gene3D" id="3.30.300.160">
    <property type="entry name" value="Type II secretion system, protein E, N-terminal domain"/>
    <property type="match status" value="1"/>
</dbReference>
<comment type="similarity">
    <text evidence="1">Belongs to the GSP E family.</text>
</comment>
<dbReference type="Pfam" id="PF00437">
    <property type="entry name" value="T2SSE"/>
    <property type="match status" value="1"/>
</dbReference>
<protein>
    <recommendedName>
        <fullName evidence="9">Type II secretory ATPase GspE/PulE/Tfp pilus assembly ATPase PilB-like protein</fullName>
    </recommendedName>
</protein>
<organism evidence="7 8">
    <name type="scientific">Sphaerotilus microaerophilus</name>
    <dbReference type="NCBI Taxonomy" id="2914710"/>
    <lineage>
        <taxon>Bacteria</taxon>
        <taxon>Pseudomonadati</taxon>
        <taxon>Pseudomonadota</taxon>
        <taxon>Betaproteobacteria</taxon>
        <taxon>Burkholderiales</taxon>
        <taxon>Sphaerotilaceae</taxon>
        <taxon>Sphaerotilus</taxon>
    </lineage>
</organism>
<feature type="domain" description="Bacterial type II secretion system protein E" evidence="5">
    <location>
        <begin position="527"/>
        <end position="935"/>
    </location>
</feature>
<dbReference type="InterPro" id="IPR027417">
    <property type="entry name" value="P-loop_NTPase"/>
</dbReference>
<dbReference type="SUPFAM" id="SSF52540">
    <property type="entry name" value="P-loop containing nucleoside triphosphate hydrolases"/>
    <property type="match status" value="1"/>
</dbReference>
<evidence type="ECO:0000256" key="1">
    <source>
        <dbReference type="ARBA" id="ARBA00006611"/>
    </source>
</evidence>
<evidence type="ECO:0000256" key="4">
    <source>
        <dbReference type="SAM" id="MobiDB-lite"/>
    </source>
</evidence>
<feature type="domain" description="Type II secretion system protein GspE N-terminal" evidence="6">
    <location>
        <begin position="307"/>
        <end position="391"/>
    </location>
</feature>
<dbReference type="InterPro" id="IPR001482">
    <property type="entry name" value="T2SS/T4SS_dom"/>
</dbReference>
<evidence type="ECO:0000256" key="3">
    <source>
        <dbReference type="ARBA" id="ARBA00022840"/>
    </source>
</evidence>
<evidence type="ECO:0008006" key="9">
    <source>
        <dbReference type="Google" id="ProtNLM"/>
    </source>
</evidence>
<evidence type="ECO:0000313" key="8">
    <source>
        <dbReference type="Proteomes" id="UP001057498"/>
    </source>
</evidence>
<sequence length="942" mass="101174">MSDLSLPPLTLVPLDEELHRAQPGAASAGSGARLEPFAWPTPPLAAYPSPTCQIEPEPCVVESRTGSFVSGLLTVFEPVEGVARVQIPGEKAATPLRFSQIRRLTLQRPLRALTLQTDADAAVDPAQAPVLTHHPVQPYEVLLFGGTTYTGQTVTHVETEAGLFLFEPKDDRGSVERHFIPRALIERSQVGERLGDLLAEGDSERSRQIEQGLEAQKKLRAQKLGDILLARQVVTPEQLLVALDKQARMPLVRLGEALVALGFTDDEQLQRALRQQEAERTQPLGEVLVQRGLVSQEEVRVALARKMGYPVVDVTTFAPDAEALRLVPQDLARRLSVLPLLRRGGRLVVAMDDATRDDLINTLKDVAQCAVLPALAGAGDLQTAIERAYRDLVAASAAGAAEMPAFPVLTAELIDTARPPRSGRPASARAAGRPAAAVSATSATSPASGHMVFDPTTSRPGRAAGASVAGALDVAAAPSAPALAAALADARAQRAGVGGSGHGSHSSHSGHSGGGSELRGRARLERADSPVVQAIVSLVSEALVKGASSIHLECLPGEEGVQVRLRREGQLETLPALPAALRGTLIPRIKALAELDVTDNRRAQQGRLSFGRIAPAHKIDLRIATVPSVGGLEDLVIGLPARLKPMKLDGLGFSTDDLERYTQLLNRPAGLILHASPPRSGRTTTLHAALAHLNRPERRLWSIEERIELSQPGLRQIELRPGGGQDVEQALRGLQHADADVIMVADLREPGAARAAVDAALNGRLVLGALPARGAADALMRLLDQGIEPWNLSDALLGVHSQRLARRLCSSCRMSRPAKDNEVNEWLDAYLHGSPVEDAEAERDALLRSWIERFGREGKLRRYQSPGCERCGSSSQGRYRAVHELLVVGREMRRLLRAGAPAWNLQRQAMKDGMRTLRQDACEKMLSGQIGLDEVRHIALDI</sequence>
<accession>A0ABM7YRN8</accession>
<dbReference type="PANTHER" id="PTHR30258:SF1">
    <property type="entry name" value="PROTEIN TRANSPORT PROTEIN HOFB HOMOLOG"/>
    <property type="match status" value="1"/>
</dbReference>
<feature type="compositionally biased region" description="Low complexity" evidence="4">
    <location>
        <begin position="417"/>
        <end position="449"/>
    </location>
</feature>
<dbReference type="InterPro" id="IPR037257">
    <property type="entry name" value="T2SS_E_N_sf"/>
</dbReference>
<evidence type="ECO:0000313" key="7">
    <source>
        <dbReference type="EMBL" id="BDI07267.1"/>
    </source>
</evidence>
<name>A0ABM7YRN8_9BURK</name>
<dbReference type="InterPro" id="IPR007831">
    <property type="entry name" value="T2SS_GspE_N"/>
</dbReference>
<feature type="region of interest" description="Disordered" evidence="4">
    <location>
        <begin position="495"/>
        <end position="519"/>
    </location>
</feature>
<dbReference type="Pfam" id="PF05157">
    <property type="entry name" value="MshEN"/>
    <property type="match status" value="1"/>
</dbReference>
<dbReference type="Gene3D" id="3.40.50.300">
    <property type="entry name" value="P-loop containing nucleotide triphosphate hydrolases"/>
    <property type="match status" value="1"/>
</dbReference>
<dbReference type="Proteomes" id="UP001057498">
    <property type="component" value="Chromosome"/>
</dbReference>
<dbReference type="SUPFAM" id="SSF160246">
    <property type="entry name" value="EspE N-terminal domain-like"/>
    <property type="match status" value="1"/>
</dbReference>
<keyword evidence="8" id="KW-1185">Reference proteome</keyword>
<gene>
    <name evidence="7" type="ORF">CATMQ487_42370</name>
</gene>
<dbReference type="PANTHER" id="PTHR30258">
    <property type="entry name" value="TYPE II SECRETION SYSTEM PROTEIN GSPE-RELATED"/>
    <property type="match status" value="1"/>
</dbReference>
<keyword evidence="3" id="KW-0067">ATP-binding</keyword>
<feature type="region of interest" description="Disordered" evidence="4">
    <location>
        <begin position="417"/>
        <end position="464"/>
    </location>
</feature>
<evidence type="ECO:0000259" key="6">
    <source>
        <dbReference type="Pfam" id="PF05157"/>
    </source>
</evidence>
<evidence type="ECO:0000259" key="5">
    <source>
        <dbReference type="Pfam" id="PF00437"/>
    </source>
</evidence>